<dbReference type="EMBL" id="AFGF01000032">
    <property type="protein sequence ID" value="EGO65109.1"/>
    <property type="molecule type" value="Genomic_DNA"/>
</dbReference>
<sequence>FSREFLAESRSAFGEHILSGDIANAGALIVSILPGGAESAPLWGG</sequence>
<name>F7NFP6_9FIRM</name>
<keyword evidence="2" id="KW-1185">Reference proteome</keyword>
<gene>
    <name evidence="1" type="ORF">ALO_04378</name>
</gene>
<proteinExistence type="predicted"/>
<organism evidence="1 2">
    <name type="scientific">Acetonema longum DSM 6540</name>
    <dbReference type="NCBI Taxonomy" id="1009370"/>
    <lineage>
        <taxon>Bacteria</taxon>
        <taxon>Bacillati</taxon>
        <taxon>Bacillota</taxon>
        <taxon>Negativicutes</taxon>
        <taxon>Acetonemataceae</taxon>
        <taxon>Acetonema</taxon>
    </lineage>
</organism>
<evidence type="ECO:0000313" key="2">
    <source>
        <dbReference type="Proteomes" id="UP000003240"/>
    </source>
</evidence>
<reference evidence="1 2" key="1">
    <citation type="journal article" date="2011" name="EMBO J.">
        <title>Structural diversity of bacterial flagellar motors.</title>
        <authorList>
            <person name="Chen S."/>
            <person name="Beeby M."/>
            <person name="Murphy G.E."/>
            <person name="Leadbetter J.R."/>
            <person name="Hendrixson D.R."/>
            <person name="Briegel A."/>
            <person name="Li Z."/>
            <person name="Shi J."/>
            <person name="Tocheva E.I."/>
            <person name="Muller A."/>
            <person name="Dobro M.J."/>
            <person name="Jensen G.J."/>
        </authorList>
    </citation>
    <scope>NUCLEOTIDE SEQUENCE [LARGE SCALE GENOMIC DNA]</scope>
    <source>
        <strain evidence="1 2">DSM 6540</strain>
    </source>
</reference>
<dbReference type="Proteomes" id="UP000003240">
    <property type="component" value="Unassembled WGS sequence"/>
</dbReference>
<accession>F7NFP6</accession>
<protein>
    <submittedName>
        <fullName evidence="1">Uncharacterized protein</fullName>
    </submittedName>
</protein>
<evidence type="ECO:0000313" key="1">
    <source>
        <dbReference type="EMBL" id="EGO65109.1"/>
    </source>
</evidence>
<comment type="caution">
    <text evidence="1">The sequence shown here is derived from an EMBL/GenBank/DDBJ whole genome shotgun (WGS) entry which is preliminary data.</text>
</comment>
<feature type="non-terminal residue" evidence="1">
    <location>
        <position position="1"/>
    </location>
</feature>
<dbReference type="AlphaFoldDB" id="F7NFP6"/>